<gene>
    <name evidence="3" type="ORF">J5W02_01630</name>
</gene>
<dbReference type="SUPFAM" id="SSF56420">
    <property type="entry name" value="Peptide deformylase"/>
    <property type="match status" value="1"/>
</dbReference>
<comment type="caution">
    <text evidence="3">The sequence shown here is derived from an EMBL/GenBank/DDBJ whole genome shotgun (WGS) entry which is preliminary data.</text>
</comment>
<keyword evidence="3" id="KW-0378">Hydrolase</keyword>
<dbReference type="EC" id="3.5.1.88" evidence="3"/>
<keyword evidence="4" id="KW-1185">Reference proteome</keyword>
<proteinExistence type="inferred from homology"/>
<dbReference type="PRINTS" id="PR01576">
    <property type="entry name" value="PDEFORMYLASE"/>
</dbReference>
<evidence type="ECO:0000256" key="2">
    <source>
        <dbReference type="ARBA" id="ARBA00023004"/>
    </source>
</evidence>
<reference evidence="3 4" key="1">
    <citation type="submission" date="2021-03" db="EMBL/GenBank/DDBJ databases">
        <title>Caproiciproducens sp. nov. isolated from feces of cow.</title>
        <authorList>
            <person name="Choi J.-Y."/>
        </authorList>
    </citation>
    <scope>NUCLEOTIDE SEQUENCE [LARGE SCALE GENOMIC DNA]</scope>
    <source>
        <strain evidence="3 4">AGMB10547</strain>
    </source>
</reference>
<evidence type="ECO:0000256" key="1">
    <source>
        <dbReference type="ARBA" id="ARBA00010759"/>
    </source>
</evidence>
<dbReference type="Pfam" id="PF01327">
    <property type="entry name" value="Pep_deformylase"/>
    <property type="match status" value="1"/>
</dbReference>
<keyword evidence="2" id="KW-0408">Iron</keyword>
<dbReference type="PANTHER" id="PTHR10458:SF22">
    <property type="entry name" value="PEPTIDE DEFORMYLASE"/>
    <property type="match status" value="1"/>
</dbReference>
<name>A0ABS7DLR2_9FIRM</name>
<dbReference type="PIRSF" id="PIRSF004749">
    <property type="entry name" value="Pep_def"/>
    <property type="match status" value="1"/>
</dbReference>
<dbReference type="Gene3D" id="3.90.45.10">
    <property type="entry name" value="Peptide deformylase"/>
    <property type="match status" value="1"/>
</dbReference>
<dbReference type="GO" id="GO:0042586">
    <property type="term" value="F:peptide deformylase activity"/>
    <property type="evidence" value="ECO:0007669"/>
    <property type="project" value="UniProtKB-EC"/>
</dbReference>
<dbReference type="NCBIfam" id="NF006670">
    <property type="entry name" value="PRK09218.1"/>
    <property type="match status" value="1"/>
</dbReference>
<sequence>MIREICKDTFILGRKSVPATKVDMPVVEDLLDTLKANAHRCVGMAANMIGVSKCIIAFSVGTMNIPMINPIIIKHADPYETEEGCLSLDGVRKTTRYRSIEVEFLDRNFEKQKKTFTGFPAQIIQHEVDHCNGVLI</sequence>
<dbReference type="InterPro" id="IPR023635">
    <property type="entry name" value="Peptide_deformylase"/>
</dbReference>
<accession>A0ABS7DLR2</accession>
<dbReference type="EMBL" id="JAGFNZ010000001">
    <property type="protein sequence ID" value="MBW7571501.1"/>
    <property type="molecule type" value="Genomic_DNA"/>
</dbReference>
<dbReference type="Proteomes" id="UP000719942">
    <property type="component" value="Unassembled WGS sequence"/>
</dbReference>
<evidence type="ECO:0000313" key="3">
    <source>
        <dbReference type="EMBL" id="MBW7571501.1"/>
    </source>
</evidence>
<dbReference type="RefSeq" id="WP_219963909.1">
    <property type="nucleotide sequence ID" value="NZ_JAGFNZ010000001.1"/>
</dbReference>
<protein>
    <submittedName>
        <fullName evidence="3">Peptide deformylase</fullName>
        <ecNumber evidence="3">3.5.1.88</ecNumber>
    </submittedName>
</protein>
<organism evidence="3 4">
    <name type="scientific">Caproiciproducens faecalis</name>
    <dbReference type="NCBI Taxonomy" id="2820301"/>
    <lineage>
        <taxon>Bacteria</taxon>
        <taxon>Bacillati</taxon>
        <taxon>Bacillota</taxon>
        <taxon>Clostridia</taxon>
        <taxon>Eubacteriales</taxon>
        <taxon>Acutalibacteraceae</taxon>
        <taxon>Caproiciproducens</taxon>
    </lineage>
</organism>
<evidence type="ECO:0000313" key="4">
    <source>
        <dbReference type="Proteomes" id="UP000719942"/>
    </source>
</evidence>
<comment type="similarity">
    <text evidence="1">Belongs to the polypeptide deformylase family.</text>
</comment>
<dbReference type="CDD" id="cd00487">
    <property type="entry name" value="Pep_deformylase"/>
    <property type="match status" value="1"/>
</dbReference>
<dbReference type="PANTHER" id="PTHR10458">
    <property type="entry name" value="PEPTIDE DEFORMYLASE"/>
    <property type="match status" value="1"/>
</dbReference>
<dbReference type="InterPro" id="IPR036821">
    <property type="entry name" value="Peptide_deformylase_sf"/>
</dbReference>